<feature type="domain" description="F-BAR" evidence="8">
    <location>
        <begin position="6"/>
        <end position="280"/>
    </location>
</feature>
<feature type="compositionally biased region" description="Polar residues" evidence="6">
    <location>
        <begin position="373"/>
        <end position="389"/>
    </location>
</feature>
<dbReference type="Pfam" id="PF14604">
    <property type="entry name" value="SH3_9"/>
    <property type="match status" value="1"/>
</dbReference>
<evidence type="ECO:0000259" key="7">
    <source>
        <dbReference type="PROSITE" id="PS50002"/>
    </source>
</evidence>
<dbReference type="GO" id="GO:0005768">
    <property type="term" value="C:endosome"/>
    <property type="evidence" value="ECO:0007669"/>
    <property type="project" value="TreeGrafter"/>
</dbReference>
<protein>
    <submittedName>
        <fullName evidence="10">SH3 domain-containing protein</fullName>
    </submittedName>
</protein>
<evidence type="ECO:0000256" key="4">
    <source>
        <dbReference type="PROSITE-ProRule" id="PRU01077"/>
    </source>
</evidence>
<evidence type="ECO:0000256" key="2">
    <source>
        <dbReference type="ARBA" id="ARBA00022443"/>
    </source>
</evidence>
<dbReference type="WBParaSite" id="L893_g28140.t1">
    <property type="protein sequence ID" value="L893_g28140.t1"/>
    <property type="gene ID" value="L893_g28140"/>
</dbReference>
<organism evidence="9 10">
    <name type="scientific">Steinernema glaseri</name>
    <dbReference type="NCBI Taxonomy" id="37863"/>
    <lineage>
        <taxon>Eukaryota</taxon>
        <taxon>Metazoa</taxon>
        <taxon>Ecdysozoa</taxon>
        <taxon>Nematoda</taxon>
        <taxon>Chromadorea</taxon>
        <taxon>Rhabditida</taxon>
        <taxon>Tylenchina</taxon>
        <taxon>Panagrolaimomorpha</taxon>
        <taxon>Strongyloidoidea</taxon>
        <taxon>Steinernematidae</taxon>
        <taxon>Steinernema</taxon>
    </lineage>
</organism>
<keyword evidence="9" id="KW-1185">Reference proteome</keyword>
<evidence type="ECO:0000313" key="9">
    <source>
        <dbReference type="Proteomes" id="UP000095287"/>
    </source>
</evidence>
<keyword evidence="2 3" id="KW-0728">SH3 domain</keyword>
<accession>A0A1I7ZNT0</accession>
<name>A0A1I7ZNT0_9BILA</name>
<dbReference type="CDD" id="cd00174">
    <property type="entry name" value="SH3"/>
    <property type="match status" value="1"/>
</dbReference>
<feature type="compositionally biased region" description="Polar residues" evidence="6">
    <location>
        <begin position="401"/>
        <end position="431"/>
    </location>
</feature>
<evidence type="ECO:0000256" key="3">
    <source>
        <dbReference type="PROSITE-ProRule" id="PRU00192"/>
    </source>
</evidence>
<dbReference type="InterPro" id="IPR001452">
    <property type="entry name" value="SH3_domain"/>
</dbReference>
<dbReference type="InterPro" id="IPR031160">
    <property type="entry name" value="F_BAR_dom"/>
</dbReference>
<sequence length="497" mass="56185">MSVQNISTSAGFWEVGAYKANVKRIKDGLDQLDDFTRMIKERSEIELKYGRALQSWNQKWSAHVDKSLPTGSIKTCWTNVLNEGQELAKVHLDVKDRLNDEITKTVALFKKENHHPSAFRAPKEMRDVEEAFEKAQRQWKKMYEKVESHRKAYHNACRNEKSAYVQLVNSQADTSLSVDASDKLRERHENLKKEVNKTKQSYEAYLKEIGTYNNVYVENMTFVFEKCQQTELKRMKFVVEMIGGMQKVLVDLIDSSRLSSVHQNLQRLFSEMGEKAFSADLTEWSQTFGVEAPTKWPEFEEYTPEIRSIGSRKGSQKDTGGVVLMRQRLRSEDGDVLVIKGAASCDDILRESNGASASDASALKRFSAVGDYSSETPSKSRNQRHTPTNPLADPFPMPTPERSTSAAINVPSNRENQSGPPSVANTDSSDSLKYGEFSSRGQGKVLYDYTPVEEDEIKLEKGETIEVLSEPDQLGWCYGRRSDGQTGLFPASYVQAS</sequence>
<dbReference type="SUPFAM" id="SSF50044">
    <property type="entry name" value="SH3-domain"/>
    <property type="match status" value="1"/>
</dbReference>
<dbReference type="GO" id="GO:0007010">
    <property type="term" value="P:cytoskeleton organization"/>
    <property type="evidence" value="ECO:0007669"/>
    <property type="project" value="TreeGrafter"/>
</dbReference>
<dbReference type="SMART" id="SM00055">
    <property type="entry name" value="FCH"/>
    <property type="match status" value="1"/>
</dbReference>
<dbReference type="InterPro" id="IPR001060">
    <property type="entry name" value="FCH_dom"/>
</dbReference>
<dbReference type="GO" id="GO:0030100">
    <property type="term" value="P:regulation of endocytosis"/>
    <property type="evidence" value="ECO:0007669"/>
    <property type="project" value="TreeGrafter"/>
</dbReference>
<dbReference type="PROSITE" id="PS51741">
    <property type="entry name" value="F_BAR"/>
    <property type="match status" value="1"/>
</dbReference>
<keyword evidence="4 5" id="KW-0175">Coiled coil</keyword>
<dbReference type="AlphaFoldDB" id="A0A1I7ZNT0"/>
<proteinExistence type="predicted"/>
<dbReference type="InterPro" id="IPR027267">
    <property type="entry name" value="AH/BAR_dom_sf"/>
</dbReference>
<dbReference type="InterPro" id="IPR036028">
    <property type="entry name" value="SH3-like_dom_sf"/>
</dbReference>
<dbReference type="PANTHER" id="PTHR23065">
    <property type="entry name" value="PROLINE-SERINE-THREONINE PHOSPHATASE INTERACTING PROTEIN 1"/>
    <property type="match status" value="1"/>
</dbReference>
<dbReference type="FunFam" id="1.20.1270.60:FF:000009">
    <property type="entry name" value="Protein kinase C and casein kinase substrate in neurons 2"/>
    <property type="match status" value="1"/>
</dbReference>
<feature type="domain" description="SH3" evidence="7">
    <location>
        <begin position="438"/>
        <end position="497"/>
    </location>
</feature>
<feature type="coiled-coil region" evidence="5">
    <location>
        <begin position="181"/>
        <end position="208"/>
    </location>
</feature>
<dbReference type="Pfam" id="PF00611">
    <property type="entry name" value="FCH"/>
    <property type="match status" value="1"/>
</dbReference>
<dbReference type="PANTHER" id="PTHR23065:SF11">
    <property type="entry name" value="SYNDAPIN, ISOFORM C"/>
    <property type="match status" value="1"/>
</dbReference>
<evidence type="ECO:0000313" key="10">
    <source>
        <dbReference type="WBParaSite" id="L893_g28140.t1"/>
    </source>
</evidence>
<dbReference type="PROSITE" id="PS50002">
    <property type="entry name" value="SH3"/>
    <property type="match status" value="1"/>
</dbReference>
<dbReference type="PRINTS" id="PR00452">
    <property type="entry name" value="SH3DOMAIN"/>
</dbReference>
<dbReference type="SMART" id="SM00326">
    <property type="entry name" value="SH3"/>
    <property type="match status" value="1"/>
</dbReference>
<dbReference type="Proteomes" id="UP000095287">
    <property type="component" value="Unplaced"/>
</dbReference>
<dbReference type="GO" id="GO:0097320">
    <property type="term" value="P:plasma membrane tubulation"/>
    <property type="evidence" value="ECO:0007669"/>
    <property type="project" value="TreeGrafter"/>
</dbReference>
<dbReference type="GO" id="GO:0005886">
    <property type="term" value="C:plasma membrane"/>
    <property type="evidence" value="ECO:0007669"/>
    <property type="project" value="TreeGrafter"/>
</dbReference>
<dbReference type="Gene3D" id="2.30.30.40">
    <property type="entry name" value="SH3 Domains"/>
    <property type="match status" value="1"/>
</dbReference>
<evidence type="ECO:0000256" key="6">
    <source>
        <dbReference type="SAM" id="MobiDB-lite"/>
    </source>
</evidence>
<dbReference type="Gene3D" id="1.20.1270.60">
    <property type="entry name" value="Arfaptin homology (AH) domain/BAR domain"/>
    <property type="match status" value="1"/>
</dbReference>
<feature type="region of interest" description="Disordered" evidence="6">
    <location>
        <begin position="371"/>
        <end position="437"/>
    </location>
</feature>
<dbReference type="GO" id="GO:0005543">
    <property type="term" value="F:phospholipid binding"/>
    <property type="evidence" value="ECO:0007669"/>
    <property type="project" value="TreeGrafter"/>
</dbReference>
<comment type="subcellular location">
    <subcellularLocation>
        <location evidence="1">Endomembrane system</location>
        <topology evidence="1">Peripheral membrane protein</topology>
    </subcellularLocation>
</comment>
<evidence type="ECO:0000259" key="8">
    <source>
        <dbReference type="PROSITE" id="PS51741"/>
    </source>
</evidence>
<evidence type="ECO:0000256" key="1">
    <source>
        <dbReference type="ARBA" id="ARBA00004184"/>
    </source>
</evidence>
<reference evidence="10" key="1">
    <citation type="submission" date="2016-11" db="UniProtKB">
        <authorList>
            <consortium name="WormBaseParasite"/>
        </authorList>
    </citation>
    <scope>IDENTIFICATION</scope>
</reference>
<evidence type="ECO:0000256" key="5">
    <source>
        <dbReference type="SAM" id="Coils"/>
    </source>
</evidence>
<dbReference type="SUPFAM" id="SSF103657">
    <property type="entry name" value="BAR/IMD domain-like"/>
    <property type="match status" value="1"/>
</dbReference>